<keyword evidence="5 13" id="KW-0479">Metal-binding</keyword>
<evidence type="ECO:0000256" key="10">
    <source>
        <dbReference type="ARBA" id="ARBA00023136"/>
    </source>
</evidence>
<dbReference type="Proteomes" id="UP000050792">
    <property type="component" value="Unassembled WGS sequence"/>
</dbReference>
<dbReference type="InterPro" id="IPR037272">
    <property type="entry name" value="SNS_sf"/>
</dbReference>
<feature type="transmembrane region" description="Helical" evidence="16">
    <location>
        <begin position="530"/>
        <end position="555"/>
    </location>
</feature>
<dbReference type="Pfam" id="PF00209">
    <property type="entry name" value="SNF"/>
    <property type="match status" value="1"/>
</dbReference>
<dbReference type="GO" id="GO:0006865">
    <property type="term" value="P:amino acid transport"/>
    <property type="evidence" value="ECO:0007669"/>
    <property type="project" value="TreeGrafter"/>
</dbReference>
<evidence type="ECO:0000256" key="12">
    <source>
        <dbReference type="ARBA" id="ARBA00023180"/>
    </source>
</evidence>
<name>A0AA85FR87_9TREM</name>
<evidence type="ECO:0000256" key="1">
    <source>
        <dbReference type="ARBA" id="ARBA00004651"/>
    </source>
</evidence>
<feature type="transmembrane region" description="Helical" evidence="16">
    <location>
        <begin position="476"/>
        <end position="499"/>
    </location>
</feature>
<evidence type="ECO:0000256" key="16">
    <source>
        <dbReference type="SAM" id="Phobius"/>
    </source>
</evidence>
<feature type="binding site" evidence="13">
    <location>
        <position position="404"/>
    </location>
    <ligand>
        <name>Na(+)</name>
        <dbReference type="ChEBI" id="CHEBI:29101"/>
        <label>1</label>
    </ligand>
</feature>
<keyword evidence="3" id="KW-1003">Cell membrane</keyword>
<organism evidence="17 18">
    <name type="scientific">Schistosoma rodhaini</name>
    <dbReference type="NCBI Taxonomy" id="6188"/>
    <lineage>
        <taxon>Eukaryota</taxon>
        <taxon>Metazoa</taxon>
        <taxon>Spiralia</taxon>
        <taxon>Lophotrochozoa</taxon>
        <taxon>Platyhelminthes</taxon>
        <taxon>Trematoda</taxon>
        <taxon>Digenea</taxon>
        <taxon>Strigeidida</taxon>
        <taxon>Schistosomatoidea</taxon>
        <taxon>Schistosomatidae</taxon>
        <taxon>Schistosoma</taxon>
    </lineage>
</organism>
<dbReference type="GO" id="GO:0030424">
    <property type="term" value="C:axon"/>
    <property type="evidence" value="ECO:0007669"/>
    <property type="project" value="TreeGrafter"/>
</dbReference>
<keyword evidence="10 16" id="KW-0472">Membrane</keyword>
<evidence type="ECO:0000256" key="7">
    <source>
        <dbReference type="ARBA" id="ARBA00022847"/>
    </source>
</evidence>
<dbReference type="GO" id="GO:0042734">
    <property type="term" value="C:presynaptic membrane"/>
    <property type="evidence" value="ECO:0007669"/>
    <property type="project" value="TreeGrafter"/>
</dbReference>
<dbReference type="GO" id="GO:0051583">
    <property type="term" value="P:dopamine uptake involved in synaptic transmission"/>
    <property type="evidence" value="ECO:0007669"/>
    <property type="project" value="TreeGrafter"/>
</dbReference>
<feature type="binding site" evidence="13">
    <location>
        <position position="148"/>
    </location>
    <ligand>
        <name>Na(+)</name>
        <dbReference type="ChEBI" id="CHEBI:29101"/>
        <label>1</label>
    </ligand>
</feature>
<evidence type="ECO:0000256" key="5">
    <source>
        <dbReference type="ARBA" id="ARBA00022723"/>
    </source>
</evidence>
<reference evidence="17" key="1">
    <citation type="submission" date="2022-06" db="EMBL/GenBank/DDBJ databases">
        <authorList>
            <person name="Berger JAMES D."/>
            <person name="Berger JAMES D."/>
        </authorList>
    </citation>
    <scope>NUCLEOTIDE SEQUENCE [LARGE SCALE GENOMIC DNA]</scope>
</reference>
<evidence type="ECO:0000256" key="9">
    <source>
        <dbReference type="ARBA" id="ARBA00023053"/>
    </source>
</evidence>
<feature type="binding site" evidence="13">
    <location>
        <position position="150"/>
    </location>
    <ligand>
        <name>Na(+)</name>
        <dbReference type="ChEBI" id="CHEBI:29101"/>
        <label>1</label>
    </ligand>
</feature>
<protein>
    <recommendedName>
        <fullName evidence="15">Transporter</fullName>
    </recommendedName>
</protein>
<dbReference type="GO" id="GO:0005330">
    <property type="term" value="F:dopamine:sodium symporter activity"/>
    <property type="evidence" value="ECO:0007669"/>
    <property type="project" value="TreeGrafter"/>
</dbReference>
<feature type="transmembrane region" description="Helical" evidence="16">
    <location>
        <begin position="172"/>
        <end position="193"/>
    </location>
</feature>
<dbReference type="PROSITE" id="PS00754">
    <property type="entry name" value="NA_NEUROTRAN_SYMP_2"/>
    <property type="match status" value="1"/>
</dbReference>
<dbReference type="PROSITE" id="PS50267">
    <property type="entry name" value="NA_NEUROTRAN_SYMP_3"/>
    <property type="match status" value="1"/>
</dbReference>
<feature type="binding site" evidence="13">
    <location>
        <position position="151"/>
    </location>
    <ligand>
        <name>Na(+)</name>
        <dbReference type="ChEBI" id="CHEBI:29101"/>
        <label>1</label>
    </ligand>
</feature>
<dbReference type="WBParaSite" id="SRDH1_62730.1">
    <property type="protein sequence ID" value="SRDH1_62730.1"/>
    <property type="gene ID" value="SRDH1_62730"/>
</dbReference>
<keyword evidence="17" id="KW-1185">Reference proteome</keyword>
<feature type="transmembrane region" description="Helical" evidence="16">
    <location>
        <begin position="567"/>
        <end position="584"/>
    </location>
</feature>
<proteinExistence type="inferred from homology"/>
<feature type="binding site" evidence="13">
    <location>
        <position position="436"/>
    </location>
    <ligand>
        <name>Na(+)</name>
        <dbReference type="ChEBI" id="CHEBI:29101"/>
        <label>1</label>
    </ligand>
</feature>
<feature type="binding site" evidence="13">
    <location>
        <position position="504"/>
    </location>
    <ligand>
        <name>Na(+)</name>
        <dbReference type="ChEBI" id="CHEBI:29101"/>
        <label>1</label>
    </ligand>
</feature>
<keyword evidence="6" id="KW-0532">Neurotransmitter transport</keyword>
<keyword evidence="9 13" id="KW-0915">Sodium</keyword>
<keyword evidence="12" id="KW-0325">Glycoprotein</keyword>
<comment type="similarity">
    <text evidence="15">Belongs to the sodium:neurotransmitter symporter (SNF) (TC 2.A.22) family.</text>
</comment>
<evidence type="ECO:0000256" key="2">
    <source>
        <dbReference type="ARBA" id="ARBA00022448"/>
    </source>
</evidence>
<dbReference type="GO" id="GO:0032809">
    <property type="term" value="C:neuronal cell body membrane"/>
    <property type="evidence" value="ECO:0007669"/>
    <property type="project" value="TreeGrafter"/>
</dbReference>
<dbReference type="InterPro" id="IPR000175">
    <property type="entry name" value="Na/ntran_symport"/>
</dbReference>
<keyword evidence="2 15" id="KW-0813">Transport</keyword>
<dbReference type="CDD" id="cd11556">
    <property type="entry name" value="SLC6sbd_SERT-like_u1"/>
    <property type="match status" value="1"/>
</dbReference>
<dbReference type="PROSITE" id="PS00610">
    <property type="entry name" value="NA_NEUROTRAN_SYMP_1"/>
    <property type="match status" value="1"/>
</dbReference>
<feature type="transmembrane region" description="Helical" evidence="16">
    <location>
        <begin position="397"/>
        <end position="418"/>
    </location>
</feature>
<dbReference type="GO" id="GO:0046872">
    <property type="term" value="F:metal ion binding"/>
    <property type="evidence" value="ECO:0007669"/>
    <property type="project" value="UniProtKB-KW"/>
</dbReference>
<feature type="transmembrane region" description="Helical" evidence="16">
    <location>
        <begin position="430"/>
        <end position="456"/>
    </location>
</feature>
<feature type="binding site" evidence="13">
    <location>
        <position position="505"/>
    </location>
    <ligand>
        <name>Na(+)</name>
        <dbReference type="ChEBI" id="CHEBI:29101"/>
        <label>1</label>
    </ligand>
</feature>
<dbReference type="PRINTS" id="PR00176">
    <property type="entry name" value="NANEUSMPORT"/>
</dbReference>
<accession>A0AA85FR87</accession>
<evidence type="ECO:0000256" key="8">
    <source>
        <dbReference type="ARBA" id="ARBA00022989"/>
    </source>
</evidence>
<feature type="binding site" evidence="13">
    <location>
        <position position="501"/>
    </location>
    <ligand>
        <name>Na(+)</name>
        <dbReference type="ChEBI" id="CHEBI:29101"/>
        <label>1</label>
    </ligand>
</feature>
<feature type="transmembrane region" description="Helical" evidence="16">
    <location>
        <begin position="605"/>
        <end position="624"/>
    </location>
</feature>
<reference evidence="18" key="2">
    <citation type="submission" date="2023-11" db="UniProtKB">
        <authorList>
            <consortium name="WormBaseParasite"/>
        </authorList>
    </citation>
    <scope>IDENTIFICATION</scope>
</reference>
<dbReference type="SUPFAM" id="SSF161070">
    <property type="entry name" value="SNF-like"/>
    <property type="match status" value="1"/>
</dbReference>
<dbReference type="GO" id="GO:0015874">
    <property type="term" value="P:norepinephrine transport"/>
    <property type="evidence" value="ECO:0007669"/>
    <property type="project" value="TreeGrafter"/>
</dbReference>
<keyword evidence="11 14" id="KW-1015">Disulfide bond</keyword>
<dbReference type="PANTHER" id="PTHR11616">
    <property type="entry name" value="SODIUM/CHLORIDE DEPENDENT TRANSPORTER"/>
    <property type="match status" value="1"/>
</dbReference>
<evidence type="ECO:0000256" key="14">
    <source>
        <dbReference type="PIRSR" id="PIRSR600175-2"/>
    </source>
</evidence>
<feature type="transmembrane region" description="Helical" evidence="16">
    <location>
        <begin position="142"/>
        <end position="160"/>
    </location>
</feature>
<evidence type="ECO:0000256" key="4">
    <source>
        <dbReference type="ARBA" id="ARBA00022692"/>
    </source>
</evidence>
<feature type="transmembrane region" description="Helical" evidence="16">
    <location>
        <begin position="636"/>
        <end position="664"/>
    </location>
</feature>
<sequence>MTDSIYKITQITQDKKFMEEESNKNNMTAHLNKINTYKNNLIISNSSINNNNDIIDNDHITNDKISNHNSLNEDQLLQQTLSLTKKTNKLKLTNSKQFKQNDQYNNKHNYHIYQFDKENMSNDNIEISTERIRDKWNKKMDFLLSIIGFAVDLANVWRFPYLCYKNGGGAFLIPYGLMLIFGGIPLFYMELALGQFIRKGAITSWGRVCPLLKGVGYSVVLVAFYTDWFYNMIIAWSLYYFGVSFTFNLPWMSCNNAWNTENCIDFHLTKNDSVFQWKNFSLRNNSSIMGNITFPVEEFFSNQVLGRTKDTNVENPGKIQWQILLCFIAVMVICYFSLWKGIHTSGKVVWFTALFPYVVLIIFLFRGITLPGSTNGIYHYIWPNITKLKSAEPWVDAATQVFFSLGPGFGVLMAYASYNEFHNNVYRDALVVASINSLTSLLSGFVVFTLLGYMAYKRNVLVLDVIKDDPVLVFSVYPEALSTLPGSTFLSICFFLMLLTLGLDSSFGGSEAVITALSDEYPLLANHRELFVLGLFTFYIGIGALESTQGGIYWFHLFERTCVEYPILLAVLCETVCIAWIYGVDRFRQNIKQMLGFQPGIFWKICWKFIAPLFILFNITYGLSNYQPLQLGDYTYPLWANILGGIFSGSAILTIPIVAIIQILRTEGTFSERIKKLIKPDECMEPNEYLMEDKPIINRKMPVSLSDTFNSTKSSSYLKKVQSTNSIPNCYKVVRNV</sequence>
<evidence type="ECO:0000313" key="17">
    <source>
        <dbReference type="Proteomes" id="UP000050792"/>
    </source>
</evidence>
<feature type="transmembrane region" description="Helical" evidence="16">
    <location>
        <begin position="319"/>
        <end position="336"/>
    </location>
</feature>
<evidence type="ECO:0000256" key="11">
    <source>
        <dbReference type="ARBA" id="ARBA00023157"/>
    </source>
</evidence>
<feature type="transmembrane region" description="Helical" evidence="16">
    <location>
        <begin position="348"/>
        <end position="368"/>
    </location>
</feature>
<feature type="disulfide bond" evidence="14">
    <location>
        <begin position="254"/>
        <end position="263"/>
    </location>
</feature>
<evidence type="ECO:0000256" key="13">
    <source>
        <dbReference type="PIRSR" id="PIRSR600175-1"/>
    </source>
</evidence>
<keyword evidence="8 16" id="KW-1133">Transmembrane helix</keyword>
<evidence type="ECO:0000256" key="6">
    <source>
        <dbReference type="ARBA" id="ARBA00022775"/>
    </source>
</evidence>
<feature type="binding site" evidence="13">
    <location>
        <position position="155"/>
    </location>
    <ligand>
        <name>Na(+)</name>
        <dbReference type="ChEBI" id="CHEBI:29101"/>
        <label>1</label>
    </ligand>
</feature>
<evidence type="ECO:0000256" key="3">
    <source>
        <dbReference type="ARBA" id="ARBA00022475"/>
    </source>
</evidence>
<dbReference type="PANTHER" id="PTHR11616:SF320">
    <property type="entry name" value="SODIUM-DEPENDENT NORADRENALINE TRANSPORTER"/>
    <property type="match status" value="1"/>
</dbReference>
<evidence type="ECO:0000313" key="18">
    <source>
        <dbReference type="WBParaSite" id="SRDH1_62730.1"/>
    </source>
</evidence>
<dbReference type="AlphaFoldDB" id="A0AA85FR87"/>
<keyword evidence="7 15" id="KW-0769">Symport</keyword>
<keyword evidence="4 15" id="KW-0812">Transmembrane</keyword>
<comment type="subcellular location">
    <subcellularLocation>
        <location evidence="1">Cell membrane</location>
        <topology evidence="1">Multi-pass membrane protein</topology>
    </subcellularLocation>
</comment>
<feature type="transmembrane region" description="Helical" evidence="16">
    <location>
        <begin position="214"/>
        <end position="241"/>
    </location>
</feature>
<evidence type="ECO:0000256" key="15">
    <source>
        <dbReference type="RuleBase" id="RU003732"/>
    </source>
</evidence>